<evidence type="ECO:0000256" key="4">
    <source>
        <dbReference type="ARBA" id="ARBA00022614"/>
    </source>
</evidence>
<dbReference type="InterPro" id="IPR032675">
    <property type="entry name" value="LRR_dom_sf"/>
</dbReference>
<dbReference type="SMART" id="SM00365">
    <property type="entry name" value="LRR_SD22"/>
    <property type="match status" value="3"/>
</dbReference>
<protein>
    <recommendedName>
        <fullName evidence="8">Dynein axonemal assembly factor 1 homolog</fullName>
    </recommendedName>
</protein>
<dbReference type="PANTHER" id="PTHR45973">
    <property type="entry name" value="PROTEIN PHOSPHATASE 1 REGULATORY SUBUNIT SDS22-RELATED"/>
    <property type="match status" value="1"/>
</dbReference>
<keyword evidence="6" id="KW-0969">Cilium</keyword>
<dbReference type="GO" id="GO:0005929">
    <property type="term" value="C:cilium"/>
    <property type="evidence" value="ECO:0007669"/>
    <property type="project" value="UniProtKB-SubCell"/>
</dbReference>
<dbReference type="KEGG" id="ccin:107274789"/>
<evidence type="ECO:0000256" key="2">
    <source>
        <dbReference type="ARBA" id="ARBA00004138"/>
    </source>
</evidence>
<reference evidence="11" key="1">
    <citation type="submission" date="2025-08" db="UniProtKB">
        <authorList>
            <consortium name="RefSeq"/>
        </authorList>
    </citation>
    <scope>IDENTIFICATION</scope>
</reference>
<evidence type="ECO:0000256" key="6">
    <source>
        <dbReference type="ARBA" id="ARBA00023069"/>
    </source>
</evidence>
<keyword evidence="10" id="KW-1185">Reference proteome</keyword>
<dbReference type="AlphaFoldDB" id="A0AAJ7CHA4"/>
<dbReference type="InterPro" id="IPR050576">
    <property type="entry name" value="Cilia_flagella_integrity"/>
</dbReference>
<dbReference type="PROSITE" id="PS51450">
    <property type="entry name" value="LRR"/>
    <property type="match status" value="5"/>
</dbReference>
<comment type="function">
    <text evidence="1">Cilium-specific protein required for cilia structures.</text>
</comment>
<dbReference type="Pfam" id="PF13516">
    <property type="entry name" value="LRR_6"/>
    <property type="match status" value="2"/>
</dbReference>
<organism evidence="10 11">
    <name type="scientific">Cephus cinctus</name>
    <name type="common">Wheat stem sawfly</name>
    <dbReference type="NCBI Taxonomy" id="211228"/>
    <lineage>
        <taxon>Eukaryota</taxon>
        <taxon>Metazoa</taxon>
        <taxon>Ecdysozoa</taxon>
        <taxon>Arthropoda</taxon>
        <taxon>Hexapoda</taxon>
        <taxon>Insecta</taxon>
        <taxon>Pterygota</taxon>
        <taxon>Neoptera</taxon>
        <taxon>Endopterygota</taxon>
        <taxon>Hymenoptera</taxon>
        <taxon>Cephoidea</taxon>
        <taxon>Cephidae</taxon>
        <taxon>Cephus</taxon>
    </lineage>
</organism>
<dbReference type="RefSeq" id="XP_015609790.1">
    <property type="nucleotide sequence ID" value="XM_015754304.2"/>
</dbReference>
<dbReference type="SUPFAM" id="SSF52058">
    <property type="entry name" value="L domain-like"/>
    <property type="match status" value="1"/>
</dbReference>
<evidence type="ECO:0000256" key="8">
    <source>
        <dbReference type="ARBA" id="ARBA00024433"/>
    </source>
</evidence>
<evidence type="ECO:0000313" key="11">
    <source>
        <dbReference type="RefSeq" id="XP_015609790.1"/>
    </source>
</evidence>
<dbReference type="PROSITE" id="PS50052">
    <property type="entry name" value="GUANYLATE_KINASE_2"/>
    <property type="match status" value="1"/>
</dbReference>
<comment type="subcellular location">
    <subcellularLocation>
        <location evidence="2">Cell projection</location>
        <location evidence="2">Cilium</location>
    </subcellularLocation>
</comment>
<dbReference type="InterPro" id="IPR027417">
    <property type="entry name" value="P-loop_NTPase"/>
</dbReference>
<keyword evidence="4" id="KW-0433">Leucine-rich repeat</keyword>
<dbReference type="SUPFAM" id="SSF52540">
    <property type="entry name" value="P-loop containing nucleoside triphosphate hydrolases"/>
    <property type="match status" value="1"/>
</dbReference>
<keyword evidence="5" id="KW-0677">Repeat</keyword>
<dbReference type="InterPro" id="IPR001611">
    <property type="entry name" value="Leu-rich_rpt"/>
</dbReference>
<dbReference type="Gene3D" id="3.80.10.10">
    <property type="entry name" value="Ribonuclease Inhibitor"/>
    <property type="match status" value="2"/>
</dbReference>
<dbReference type="Pfam" id="PF00625">
    <property type="entry name" value="Guanylate_kin"/>
    <property type="match status" value="1"/>
</dbReference>
<keyword evidence="7" id="KW-0966">Cell projection</keyword>
<name>A0AAJ7CHA4_CEPCN</name>
<evidence type="ECO:0000313" key="10">
    <source>
        <dbReference type="Proteomes" id="UP000694920"/>
    </source>
</evidence>
<evidence type="ECO:0000256" key="5">
    <source>
        <dbReference type="ARBA" id="ARBA00022737"/>
    </source>
</evidence>
<accession>A0AAJ7CHA4</accession>
<gene>
    <name evidence="11" type="primary">LOC107274789</name>
</gene>
<comment type="similarity">
    <text evidence="3">Belongs to the DNAAF1 family.</text>
</comment>
<sequence length="917" mass="105747">MEKNSVSINNSRSSTLKYKDQDLLLFGSSRESTIPINNEIISTEKREYGTENYSIDAIDFGIYDLLSSSSENSSISFTSSFNESTSSLENYSWSSCKIEYDKRQTIIDSKWGGFALHMRLWDDDNAPVIKVKTIQDFELSFSEYTGILSDRVVGACSTFLSKSPENGLYVLSKCQLKTMNLRDISILRYHRYIQYLDLSYNNLTDITALSDIPYLMYLNVSHNRLQNVLRFSPPWYLTYVNLSHNDITVIDDLSEFWSIVRLDLSHNAIENITGLQNLKHLHYLNLSYNLIEVVENLDKMNIQELNLEYNCISSFVSRDPEDGIKTLPNLRTLIMGHNKIMTLEFFKGAYGLRLIDLKYNKIADLMEVSHLKSFVYEVDLRGNPCTKWPNYRDVLLFTMPSVMYVDGAGVSITEKVSAAEMFAPSVELISARNVTKLVLLEQLNIPKIDMHVSPYDEVSPPIIILSGPSTVKKTLLAKTIANALPKRVRFCRNHTTRDGPDCEEDMECFHFVKREDFNEMVRRGEFLAIQELLGHSYGFHINEIALVASEKKIGITQMDLFATIQMESRYANTKMVMVLTKDEDLHRQWIKDKFEIFTWMKDSVENLLAVKIGGRVGIDSVESSLSKMDFITEIVNDVIEDLDLPTYGIWVRPQGTGATATDIILESQTLLPKVTVTRSQLELEEKKHITFRGEQQDDITHTVGPVQTSEEQFQKYSELKVLLDEKSNIIIEDEDSKRKKQREKVLLRRSQMKFEDAEFVPIEELDEDSSEESIPHAPRKKVDHPDNLKDEFVKVVIASRRMYIDHHLNNPGFYSLVLFVDDFKNAFNSLMDFIYEVYINHPLRKPRYDFTSDKLPQELINNKITLITNQFQEQLSTGKMQQKTLSTSYGLTSSNEVMDAQMTLQEKDFFFNMESHF</sequence>
<feature type="domain" description="Guanylate kinase-like" evidence="9">
    <location>
        <begin position="460"/>
        <end position="633"/>
    </location>
</feature>
<evidence type="ECO:0000256" key="7">
    <source>
        <dbReference type="ARBA" id="ARBA00023273"/>
    </source>
</evidence>
<evidence type="ECO:0000259" key="9">
    <source>
        <dbReference type="PROSITE" id="PS50052"/>
    </source>
</evidence>
<dbReference type="InterPro" id="IPR008144">
    <property type="entry name" value="Guanylate_kin-like_dom"/>
</dbReference>
<dbReference type="InterPro" id="IPR008145">
    <property type="entry name" value="GK/Ca_channel_bsu"/>
</dbReference>
<evidence type="ECO:0000256" key="3">
    <source>
        <dbReference type="ARBA" id="ARBA00006453"/>
    </source>
</evidence>
<proteinExistence type="inferred from homology"/>
<dbReference type="Gene3D" id="3.40.50.300">
    <property type="entry name" value="P-loop containing nucleotide triphosphate hydrolases"/>
    <property type="match status" value="1"/>
</dbReference>
<dbReference type="PANTHER" id="PTHR45973:SF9">
    <property type="entry name" value="LEUCINE-RICH REPEAT-CONTAINING PROTEIN 46"/>
    <property type="match status" value="1"/>
</dbReference>
<dbReference type="Proteomes" id="UP000694920">
    <property type="component" value="Unplaced"/>
</dbReference>
<dbReference type="GeneID" id="107274789"/>
<evidence type="ECO:0000256" key="1">
    <source>
        <dbReference type="ARBA" id="ARBA00003843"/>
    </source>
</evidence>